<sequence>MNQEMARKLYEEGGIFIFLDVPEGTEFGIDMKSWNTGEKFRGVKMIPPGLHYIFYKNLVEKLSPVSGYIQSALELESCSDADRPRGKKTEESEESNNSGISKTPKRSRLSTDAEEDLLPNLKPKEGTEFRLTVFPERNYPLGATPSEITRHSLDSSYLLDTVLTSYTESKELLGELEFCYIKEIPEEFLADIVTNNNFVYVKLRNLFRAVQDSDVDGQLKSKVDRLKKSLTGLYQWDFNHLDSDEDDEAPVIVEVE</sequence>
<dbReference type="PANTHER" id="PTHR12689">
    <property type="entry name" value="A1 CISTRON SPLICING FACTOR AAR2-RELATED"/>
    <property type="match status" value="1"/>
</dbReference>
<dbReference type="AlphaFoldDB" id="A0AAV8ZBJ6"/>
<dbReference type="InterPro" id="IPR033647">
    <property type="entry name" value="Aar2_N"/>
</dbReference>
<dbReference type="InterPro" id="IPR038514">
    <property type="entry name" value="AAR2_C_sf"/>
</dbReference>
<name>A0AAV8ZBJ6_9CUCU</name>
<evidence type="ECO:0000313" key="8">
    <source>
        <dbReference type="Proteomes" id="UP001162162"/>
    </source>
</evidence>
<reference evidence="7" key="1">
    <citation type="journal article" date="2023" name="Insect Mol. Biol.">
        <title>Genome sequencing provides insights into the evolution of gene families encoding plant cell wall-degrading enzymes in longhorned beetles.</title>
        <authorList>
            <person name="Shin N.R."/>
            <person name="Okamura Y."/>
            <person name="Kirsch R."/>
            <person name="Pauchet Y."/>
        </authorList>
    </citation>
    <scope>NUCLEOTIDE SEQUENCE</scope>
    <source>
        <strain evidence="7">AMC_N1</strain>
    </source>
</reference>
<accession>A0AAV8ZBJ6</accession>
<proteinExistence type="inferred from homology"/>
<comment type="similarity">
    <text evidence="1">Belongs to the AAR2 family.</text>
</comment>
<dbReference type="GO" id="GO:0000244">
    <property type="term" value="P:spliceosomal tri-snRNP complex assembly"/>
    <property type="evidence" value="ECO:0007669"/>
    <property type="project" value="TreeGrafter"/>
</dbReference>
<dbReference type="CDD" id="cd13778">
    <property type="entry name" value="Aar2_C"/>
    <property type="match status" value="1"/>
</dbReference>
<dbReference type="PANTHER" id="PTHR12689:SF4">
    <property type="entry name" value="PROTEIN AAR2 HOMOLOG"/>
    <property type="match status" value="1"/>
</dbReference>
<dbReference type="InterPro" id="IPR038516">
    <property type="entry name" value="AAR2_N_sf"/>
</dbReference>
<evidence type="ECO:0000259" key="6">
    <source>
        <dbReference type="Pfam" id="PF20981"/>
    </source>
</evidence>
<dbReference type="EMBL" id="JAPWTK010000004">
    <property type="protein sequence ID" value="KAJ8961742.1"/>
    <property type="molecule type" value="Genomic_DNA"/>
</dbReference>
<evidence type="ECO:0000256" key="1">
    <source>
        <dbReference type="ARBA" id="ARBA00006281"/>
    </source>
</evidence>
<gene>
    <name evidence="7" type="ORF">NQ318_021342</name>
</gene>
<evidence type="ECO:0000256" key="4">
    <source>
        <dbReference type="SAM" id="MobiDB-lite"/>
    </source>
</evidence>
<dbReference type="Pfam" id="PF05282">
    <property type="entry name" value="AAR2"/>
    <property type="match status" value="1"/>
</dbReference>
<evidence type="ECO:0000259" key="5">
    <source>
        <dbReference type="Pfam" id="PF05282"/>
    </source>
</evidence>
<dbReference type="Pfam" id="PF20981">
    <property type="entry name" value="AAR2_1st"/>
    <property type="match status" value="1"/>
</dbReference>
<keyword evidence="8" id="KW-1185">Reference proteome</keyword>
<protein>
    <recommendedName>
        <fullName evidence="2">Protein AAR2 homolog</fullName>
    </recommendedName>
    <alternativeName>
        <fullName evidence="3">AAR2 splicing factor homolog</fullName>
    </alternativeName>
</protein>
<evidence type="ECO:0000313" key="7">
    <source>
        <dbReference type="EMBL" id="KAJ8961742.1"/>
    </source>
</evidence>
<dbReference type="Gene3D" id="2.60.34.20">
    <property type="match status" value="1"/>
</dbReference>
<evidence type="ECO:0000256" key="3">
    <source>
        <dbReference type="ARBA" id="ARBA00030625"/>
    </source>
</evidence>
<dbReference type="CDD" id="cd13777">
    <property type="entry name" value="Aar2_N"/>
    <property type="match status" value="1"/>
</dbReference>
<organism evidence="7 8">
    <name type="scientific">Aromia moschata</name>
    <dbReference type="NCBI Taxonomy" id="1265417"/>
    <lineage>
        <taxon>Eukaryota</taxon>
        <taxon>Metazoa</taxon>
        <taxon>Ecdysozoa</taxon>
        <taxon>Arthropoda</taxon>
        <taxon>Hexapoda</taxon>
        <taxon>Insecta</taxon>
        <taxon>Pterygota</taxon>
        <taxon>Neoptera</taxon>
        <taxon>Endopterygota</taxon>
        <taxon>Coleoptera</taxon>
        <taxon>Polyphaga</taxon>
        <taxon>Cucujiformia</taxon>
        <taxon>Chrysomeloidea</taxon>
        <taxon>Cerambycidae</taxon>
        <taxon>Cerambycinae</taxon>
        <taxon>Callichromatini</taxon>
        <taxon>Aromia</taxon>
    </lineage>
</organism>
<comment type="caution">
    <text evidence="7">The sequence shown here is derived from an EMBL/GenBank/DDBJ whole genome shotgun (WGS) entry which is preliminary data.</text>
</comment>
<feature type="domain" description="AAR2 C-terminal" evidence="5">
    <location>
        <begin position="132"/>
        <end position="181"/>
    </location>
</feature>
<feature type="domain" description="AAR2 N-terminal" evidence="6">
    <location>
        <begin position="13"/>
        <end position="79"/>
    </location>
</feature>
<dbReference type="InterPro" id="IPR007946">
    <property type="entry name" value="AAR2"/>
</dbReference>
<feature type="compositionally biased region" description="Basic and acidic residues" evidence="4">
    <location>
        <begin position="80"/>
        <end position="90"/>
    </location>
</feature>
<feature type="region of interest" description="Disordered" evidence="4">
    <location>
        <begin position="79"/>
        <end position="120"/>
    </location>
</feature>
<dbReference type="InterPro" id="IPR033648">
    <property type="entry name" value="AAR2_C"/>
</dbReference>
<dbReference type="Gene3D" id="1.25.40.550">
    <property type="entry name" value="Aar2, C-terminal domain-like"/>
    <property type="match status" value="2"/>
</dbReference>
<evidence type="ECO:0000256" key="2">
    <source>
        <dbReference type="ARBA" id="ARBA00016372"/>
    </source>
</evidence>
<dbReference type="Proteomes" id="UP001162162">
    <property type="component" value="Unassembled WGS sequence"/>
</dbReference>